<evidence type="ECO:0000256" key="2">
    <source>
        <dbReference type="ARBA" id="ARBA00022771"/>
    </source>
</evidence>
<evidence type="ECO:0000313" key="7">
    <source>
        <dbReference type="EMBL" id="OAF55876.1"/>
    </source>
</evidence>
<gene>
    <name evidence="7" type="ORF">VC83_08070</name>
</gene>
<dbReference type="OrthoDB" id="512667at2759"/>
<dbReference type="GO" id="GO:0005739">
    <property type="term" value="C:mitochondrion"/>
    <property type="evidence" value="ECO:0007669"/>
    <property type="project" value="TreeGrafter"/>
</dbReference>
<dbReference type="GO" id="GO:0050821">
    <property type="term" value="P:protein stabilization"/>
    <property type="evidence" value="ECO:0007669"/>
    <property type="project" value="TreeGrafter"/>
</dbReference>
<dbReference type="GO" id="GO:0008270">
    <property type="term" value="F:zinc ion binding"/>
    <property type="evidence" value="ECO:0007669"/>
    <property type="project" value="UniProtKB-KW"/>
</dbReference>
<evidence type="ECO:0000256" key="4">
    <source>
        <dbReference type="PROSITE-ProRule" id="PRU00834"/>
    </source>
</evidence>
<dbReference type="VEuPathDB" id="FungiDB:GMDG_02984"/>
<proteinExistence type="predicted"/>
<organism evidence="7">
    <name type="scientific">Pseudogymnoascus destructans</name>
    <dbReference type="NCBI Taxonomy" id="655981"/>
    <lineage>
        <taxon>Eukaryota</taxon>
        <taxon>Fungi</taxon>
        <taxon>Dikarya</taxon>
        <taxon>Ascomycota</taxon>
        <taxon>Pezizomycotina</taxon>
        <taxon>Leotiomycetes</taxon>
        <taxon>Thelebolales</taxon>
        <taxon>Thelebolaceae</taxon>
        <taxon>Pseudogymnoascus</taxon>
    </lineage>
</organism>
<dbReference type="Pfam" id="PF05180">
    <property type="entry name" value="zf-DNL"/>
    <property type="match status" value="1"/>
</dbReference>
<keyword evidence="1" id="KW-0479">Metal-binding</keyword>
<feature type="domain" description="DNL-type" evidence="6">
    <location>
        <begin position="62"/>
        <end position="157"/>
    </location>
</feature>
<dbReference type="AlphaFoldDB" id="A0A177A124"/>
<dbReference type="InterPro" id="IPR007853">
    <property type="entry name" value="Znf_DNL-typ"/>
</dbReference>
<dbReference type="GeneID" id="36291113"/>
<dbReference type="GO" id="GO:0051087">
    <property type="term" value="F:protein-folding chaperone binding"/>
    <property type="evidence" value="ECO:0007669"/>
    <property type="project" value="TreeGrafter"/>
</dbReference>
<dbReference type="InterPro" id="IPR024158">
    <property type="entry name" value="Mt_import_TIM15"/>
</dbReference>
<dbReference type="RefSeq" id="XP_024321175.1">
    <property type="nucleotide sequence ID" value="XM_024471631.1"/>
</dbReference>
<keyword evidence="3" id="KW-0862">Zinc</keyword>
<dbReference type="Proteomes" id="UP000077154">
    <property type="component" value="Unassembled WGS sequence"/>
</dbReference>
<name>A0A177A124_9PEZI</name>
<evidence type="ECO:0000256" key="5">
    <source>
        <dbReference type="SAM" id="MobiDB-lite"/>
    </source>
</evidence>
<evidence type="ECO:0000259" key="6">
    <source>
        <dbReference type="PROSITE" id="PS51501"/>
    </source>
</evidence>
<evidence type="ECO:0000256" key="3">
    <source>
        <dbReference type="ARBA" id="ARBA00022833"/>
    </source>
</evidence>
<dbReference type="GO" id="GO:0030150">
    <property type="term" value="P:protein import into mitochondrial matrix"/>
    <property type="evidence" value="ECO:0007669"/>
    <property type="project" value="TreeGrafter"/>
</dbReference>
<dbReference type="PROSITE" id="PS51501">
    <property type="entry name" value="ZF_DNL"/>
    <property type="match status" value="1"/>
</dbReference>
<dbReference type="PANTHER" id="PTHR20922:SF13">
    <property type="entry name" value="DNL-TYPE ZINC FINGER PROTEIN"/>
    <property type="match status" value="1"/>
</dbReference>
<dbReference type="PANTHER" id="PTHR20922">
    <property type="entry name" value="DNL-TYPE ZINC FINGER PROTEIN"/>
    <property type="match status" value="1"/>
</dbReference>
<protein>
    <recommendedName>
        <fullName evidence="6">DNL-type domain-containing protein</fullName>
    </recommendedName>
</protein>
<accession>A0A177A124</accession>
<dbReference type="EMBL" id="KV441406">
    <property type="protein sequence ID" value="OAF55876.1"/>
    <property type="molecule type" value="Genomic_DNA"/>
</dbReference>
<feature type="region of interest" description="Disordered" evidence="5">
    <location>
        <begin position="148"/>
        <end position="176"/>
    </location>
</feature>
<sequence length="176" mass="19624">MLPRQASFRLLRRIALQDFKSTPRIAAFQKPISQPLHFFATPSLRSAIKPFEIPRKTTEVPADQPAYEMTFTCKPCSTRSTHRVSKQGYHKGSVLISCPGCKNRHVISDHLNIFGDKSMTIEDIIREQGQLVKKGTLSEDGDFEIWADGTVTDRPKPTGEGEGAQTQEVAAPSEKL</sequence>
<reference evidence="7" key="1">
    <citation type="submission" date="2016-03" db="EMBL/GenBank/DDBJ databases">
        <title>Updated assembly of Pseudogymnoascus destructans, the fungus causing white-nose syndrome of bats.</title>
        <authorList>
            <person name="Palmer J.M."/>
            <person name="Drees K.P."/>
            <person name="Foster J.T."/>
            <person name="Lindner D.L."/>
        </authorList>
    </citation>
    <scope>NUCLEOTIDE SEQUENCE [LARGE SCALE GENOMIC DNA]</scope>
    <source>
        <strain evidence="7">20631-21</strain>
    </source>
</reference>
<evidence type="ECO:0000256" key="1">
    <source>
        <dbReference type="ARBA" id="ARBA00022723"/>
    </source>
</evidence>
<dbReference type="eggNOG" id="KOG3277">
    <property type="taxonomic scope" value="Eukaryota"/>
</dbReference>
<dbReference type="GO" id="GO:0006457">
    <property type="term" value="P:protein folding"/>
    <property type="evidence" value="ECO:0007669"/>
    <property type="project" value="TreeGrafter"/>
</dbReference>
<keyword evidence="2 4" id="KW-0863">Zinc-finger</keyword>